<evidence type="ECO:0000256" key="2">
    <source>
        <dbReference type="SAM" id="Phobius"/>
    </source>
</evidence>
<dbReference type="EMBL" id="ADOU02000007">
    <property type="protein sequence ID" value="KGJ65544.1"/>
    <property type="molecule type" value="Genomic_DNA"/>
</dbReference>
<feature type="region of interest" description="Disordered" evidence="1">
    <location>
        <begin position="692"/>
        <end position="714"/>
    </location>
</feature>
<dbReference type="Gene3D" id="3.40.50.1820">
    <property type="entry name" value="alpha/beta hydrolase"/>
    <property type="match status" value="1"/>
</dbReference>
<reference evidence="3 4" key="1">
    <citation type="journal article" date="2014" name="BMC Genomics">
        <title>Comparative genomics of Bradyrhizobium japonicum CPAC 15 and Bradyrhizobium diazoefficiens CPAC 7: elite model strains for understanding symbiotic performance with soybean.</title>
        <authorList>
            <person name="Siqueira A.F."/>
            <person name="Ormeno-Orrillo E."/>
            <person name="Souza R.C."/>
            <person name="Rodrigues E.P."/>
            <person name="Almeida L.G."/>
            <person name="Barcellos F.G."/>
            <person name="Batista J.S."/>
            <person name="Nakatami A.S."/>
            <person name="Martinez-Romero E."/>
            <person name="Vasconcelos A.T."/>
            <person name="Hungria M."/>
        </authorList>
    </citation>
    <scope>NUCLEOTIDE SEQUENCE [LARGE SCALE GENOMIC DNA]</scope>
    <source>
        <strain evidence="3 4">SEMIA 5080</strain>
    </source>
</reference>
<evidence type="ECO:0000256" key="1">
    <source>
        <dbReference type="SAM" id="MobiDB-lite"/>
    </source>
</evidence>
<sequence length="1004" mass="111944">MGDEDTKSRASALPSMSHTMPAVPREPEQVFLIHGTGSSLPDPENPRWWQSSSDFARRLAGALGDGFRIGDKTISATGPDTFTWSGANSERARRSAGTTLLGWLIDRETANRGYHLIAHSHGGSVIWHALVAARRAGIRLRGLRSWTTVGTPFLHFDVAPLFTITALTWVVSFLVLLPTISRISKGSENFYSLYDVPFTDWLIPSALLFLLAAILVVPLLVLLTFMLRKFETYRLGRIEQLTYSEYEARHLAIWHEFDEPINGIGATLSTPAAITPRLVRADATPRDFRLHPGELARLSLPFRKLYDLTIAAVADQFAWRLLMKRLQGSDIPGLLCSKVDTLPALPRSARHPLPPADAEAMNSYVKTWTSDTADDVRRSLHRIRLSGNGADLLNSLPPRLWDSVLHTSYFTIHSISDRIAQHVLKMAEPREPSENDQASPATHSNSSRSRSYIPWKLWLLSGSTLVALTALTATAFNAAFDTYLWPASRDYQLERIITRVTDSQFLAIPPNDHIGKIYVNLLAMDRLGDYMSLLDRMSEADLAIRSAERLAFAFGHAERWDDVKRLSSYSRGLARGDERWERVVPVILLQGIAGAIAKGLPANHPKVQEFARLIAVSDVQQDEEFIEFAIPMLLTLGRDDVVKELMENAESLCIRWAEHLRKETKLSSLDPRLVDRCKEDWPEAFESSGISPEVSLSERRDASTSKPQSDPVQLLKRLEEPPPSLQLSKAEAASLWALVADLSHAQKESEVTRISQLILDYQVRFTPIDRDEQLTEPLEQSIAALARIGRLDLAYRFADRLEEQAMAAKKGDADSEVIVLRLAQAAAVSLKLGQKQRANRILRKAREISEAALEATIKPGDFKEGIGWYEASMFLAKLSVWPDKTLAAQFLRLAERSSTLEPRLTHRSIKLANLARRFTELGRFKIARDLAESAPLPVAENTRSDDGDEEERVYARTEVQAGGVVGSYLAVLDVYVSTAFPAKARLFGVMSGQAKAPQKLIGLQ</sequence>
<feature type="transmembrane region" description="Helical" evidence="2">
    <location>
        <begin position="457"/>
        <end position="480"/>
    </location>
</feature>
<dbReference type="InterPro" id="IPR029058">
    <property type="entry name" value="AB_hydrolase_fold"/>
</dbReference>
<gene>
    <name evidence="3" type="ORF">BJA5080_02190</name>
</gene>
<feature type="transmembrane region" description="Helical" evidence="2">
    <location>
        <begin position="161"/>
        <end position="181"/>
    </location>
</feature>
<evidence type="ECO:0000313" key="4">
    <source>
        <dbReference type="Proteomes" id="UP000024900"/>
    </source>
</evidence>
<organism evidence="3 4">
    <name type="scientific">Bradyrhizobium diazoefficiens SEMIA 5080</name>
    <dbReference type="NCBI Taxonomy" id="754504"/>
    <lineage>
        <taxon>Bacteria</taxon>
        <taxon>Pseudomonadati</taxon>
        <taxon>Pseudomonadota</taxon>
        <taxon>Alphaproteobacteria</taxon>
        <taxon>Hyphomicrobiales</taxon>
        <taxon>Nitrobacteraceae</taxon>
        <taxon>Bradyrhizobium</taxon>
    </lineage>
</organism>
<dbReference type="AlphaFoldDB" id="A0A837C856"/>
<comment type="caution">
    <text evidence="3">The sequence shown here is derived from an EMBL/GenBank/DDBJ whole genome shotgun (WGS) entry which is preliminary data.</text>
</comment>
<feature type="region of interest" description="Disordered" evidence="1">
    <location>
        <begin position="428"/>
        <end position="448"/>
    </location>
</feature>
<keyword evidence="2" id="KW-1133">Transmembrane helix</keyword>
<dbReference type="SUPFAM" id="SSF53474">
    <property type="entry name" value="alpha/beta-Hydrolases"/>
    <property type="match status" value="1"/>
</dbReference>
<keyword evidence="2" id="KW-0812">Transmembrane</keyword>
<feature type="compositionally biased region" description="Polar residues" evidence="1">
    <location>
        <begin position="435"/>
        <end position="448"/>
    </location>
</feature>
<accession>A0A837C856</accession>
<keyword evidence="2" id="KW-0472">Membrane</keyword>
<protein>
    <recommendedName>
        <fullName evidence="5">Alpha/beta hydrolase</fullName>
    </recommendedName>
</protein>
<feature type="transmembrane region" description="Helical" evidence="2">
    <location>
        <begin position="201"/>
        <end position="227"/>
    </location>
</feature>
<evidence type="ECO:0008006" key="5">
    <source>
        <dbReference type="Google" id="ProtNLM"/>
    </source>
</evidence>
<name>A0A837C856_9BRAD</name>
<evidence type="ECO:0000313" key="3">
    <source>
        <dbReference type="EMBL" id="KGJ65544.1"/>
    </source>
</evidence>
<proteinExistence type="predicted"/>
<feature type="region of interest" description="Disordered" evidence="1">
    <location>
        <begin position="1"/>
        <end position="23"/>
    </location>
</feature>
<dbReference type="Proteomes" id="UP000024900">
    <property type="component" value="Unassembled WGS sequence"/>
</dbReference>